<dbReference type="Pfam" id="PF03413">
    <property type="entry name" value="PepSY"/>
    <property type="match status" value="3"/>
</dbReference>
<dbReference type="Gene3D" id="3.10.450.40">
    <property type="match status" value="2"/>
</dbReference>
<gene>
    <name evidence="2" type="ORF">M3202_00745</name>
</gene>
<evidence type="ECO:0000313" key="3">
    <source>
        <dbReference type="Proteomes" id="UP001139179"/>
    </source>
</evidence>
<organism evidence="2 3">
    <name type="scientific">Halalkalibacter oceani</name>
    <dbReference type="NCBI Taxonomy" id="1653776"/>
    <lineage>
        <taxon>Bacteria</taxon>
        <taxon>Bacillati</taxon>
        <taxon>Bacillota</taxon>
        <taxon>Bacilli</taxon>
        <taxon>Bacillales</taxon>
        <taxon>Bacillaceae</taxon>
        <taxon>Halalkalibacter</taxon>
    </lineage>
</organism>
<feature type="domain" description="PepSY" evidence="1">
    <location>
        <begin position="34"/>
        <end position="89"/>
    </location>
</feature>
<accession>A0A9X2IMC5</accession>
<dbReference type="RefSeq" id="WP_251221471.1">
    <property type="nucleotide sequence ID" value="NZ_JAMBOL010000001.1"/>
</dbReference>
<dbReference type="EMBL" id="JAMBOL010000001">
    <property type="protein sequence ID" value="MCM3712596.1"/>
    <property type="molecule type" value="Genomic_DNA"/>
</dbReference>
<reference evidence="2" key="1">
    <citation type="submission" date="2022-05" db="EMBL/GenBank/DDBJ databases">
        <title>Comparative Genomics of Spacecraft Associated Microbes.</title>
        <authorList>
            <person name="Tran M.T."/>
            <person name="Wright A."/>
            <person name="Seuylemezian A."/>
            <person name="Eisen J."/>
            <person name="Coil D."/>
        </authorList>
    </citation>
    <scope>NUCLEOTIDE SEQUENCE</scope>
    <source>
        <strain evidence="2">214.1.1</strain>
    </source>
</reference>
<evidence type="ECO:0000313" key="2">
    <source>
        <dbReference type="EMBL" id="MCM3712596.1"/>
    </source>
</evidence>
<comment type="caution">
    <text evidence="2">The sequence shown here is derived from an EMBL/GenBank/DDBJ whole genome shotgun (WGS) entry which is preliminary data.</text>
</comment>
<dbReference type="InterPro" id="IPR025711">
    <property type="entry name" value="PepSY"/>
</dbReference>
<dbReference type="Proteomes" id="UP001139179">
    <property type="component" value="Unassembled WGS sequence"/>
</dbReference>
<feature type="domain" description="PepSY" evidence="1">
    <location>
        <begin position="192"/>
        <end position="249"/>
    </location>
</feature>
<name>A0A9X2IMC5_9BACI</name>
<sequence>MGRATWRKWAVVIGGVLVVTVLAFTFLKPSQSALAEEEVRASIGEQFAGTIQAFVHTKQNGVEVYQVTILTEAGLYGVLVDPYSGEILSLEQLADRKQIEPGENEGNAPGNSRLSVEQVKELIAGMVEEDVTIVEIEQRQRNERPFYAVVIEQREGSGKIEIDAISGEVLNYQVEEEPEKGRPGDEQPAQTITKQEAERIALEQVSGHVEDVDLEDEDGRLLYEVEIEIEGQDGDEATVLIDAVTGEVITIIWED</sequence>
<dbReference type="AlphaFoldDB" id="A0A9X2IMC5"/>
<proteinExistence type="predicted"/>
<evidence type="ECO:0000259" key="1">
    <source>
        <dbReference type="Pfam" id="PF03413"/>
    </source>
</evidence>
<keyword evidence="3" id="KW-1185">Reference proteome</keyword>
<feature type="domain" description="PepSY" evidence="1">
    <location>
        <begin position="113"/>
        <end position="171"/>
    </location>
</feature>
<protein>
    <submittedName>
        <fullName evidence="2">PepSY domain-containing protein</fullName>
    </submittedName>
</protein>